<accession>A0ABQ1LA96</accession>
<name>A0ABQ1LA96_9RHOB</name>
<keyword evidence="2" id="KW-1185">Reference proteome</keyword>
<sequence>MAMKALRGKSAHGAFSELHLGAELDALGFYGKRRHARQERGAEGVVYGQ</sequence>
<dbReference type="Proteomes" id="UP000645462">
    <property type="component" value="Unassembled WGS sequence"/>
</dbReference>
<reference evidence="2" key="1">
    <citation type="journal article" date="2019" name="Int. J. Syst. Evol. Microbiol.">
        <title>The Global Catalogue of Microorganisms (GCM) 10K type strain sequencing project: providing services to taxonomists for standard genome sequencing and annotation.</title>
        <authorList>
            <consortium name="The Broad Institute Genomics Platform"/>
            <consortium name="The Broad Institute Genome Sequencing Center for Infectious Disease"/>
            <person name="Wu L."/>
            <person name="Ma J."/>
        </authorList>
    </citation>
    <scope>NUCLEOTIDE SEQUENCE [LARGE SCALE GENOMIC DNA]</scope>
    <source>
        <strain evidence="2">CGMCC 1.12478</strain>
    </source>
</reference>
<gene>
    <name evidence="1" type="ORF">GCM10011363_43000</name>
</gene>
<evidence type="ECO:0000313" key="2">
    <source>
        <dbReference type="Proteomes" id="UP000645462"/>
    </source>
</evidence>
<dbReference type="EMBL" id="BMFC01000021">
    <property type="protein sequence ID" value="GGC21755.1"/>
    <property type="molecule type" value="Genomic_DNA"/>
</dbReference>
<evidence type="ECO:0000313" key="1">
    <source>
        <dbReference type="EMBL" id="GGC21755.1"/>
    </source>
</evidence>
<organism evidence="1 2">
    <name type="scientific">Marivita lacus</name>
    <dbReference type="NCBI Taxonomy" id="1323742"/>
    <lineage>
        <taxon>Bacteria</taxon>
        <taxon>Pseudomonadati</taxon>
        <taxon>Pseudomonadota</taxon>
        <taxon>Alphaproteobacteria</taxon>
        <taxon>Rhodobacterales</taxon>
        <taxon>Roseobacteraceae</taxon>
        <taxon>Marivita</taxon>
    </lineage>
</organism>
<protein>
    <submittedName>
        <fullName evidence="1">Uncharacterized protein</fullName>
    </submittedName>
</protein>
<proteinExistence type="predicted"/>
<comment type="caution">
    <text evidence="1">The sequence shown here is derived from an EMBL/GenBank/DDBJ whole genome shotgun (WGS) entry which is preliminary data.</text>
</comment>